<dbReference type="SUPFAM" id="SSF53474">
    <property type="entry name" value="alpha/beta-Hydrolases"/>
    <property type="match status" value="1"/>
</dbReference>
<dbReference type="OrthoDB" id="9776853at2"/>
<dbReference type="EMBL" id="LVKI01000019">
    <property type="protein sequence ID" value="OAQ07978.1"/>
    <property type="molecule type" value="Genomic_DNA"/>
</dbReference>
<name>A0A179C3T5_9LACO</name>
<reference evidence="2" key="1">
    <citation type="submission" date="2016-03" db="EMBL/GenBank/DDBJ databases">
        <authorList>
            <person name="Johnson T.J."/>
            <person name="Youmans B."/>
            <person name="Case K."/>
            <person name="Noll S."/>
        </authorList>
    </citation>
    <scope>NUCLEOTIDE SEQUENCE [LARGE SCALE GENOMIC DNA]</scope>
    <source>
        <strain evidence="2">UMNLAv8</strain>
    </source>
</reference>
<dbReference type="RefSeq" id="WP_064208744.1">
    <property type="nucleotide sequence ID" value="NZ_LVKC01000005.1"/>
</dbReference>
<comment type="caution">
    <text evidence="1">The sequence shown here is derived from an EMBL/GenBank/DDBJ whole genome shotgun (WGS) entry which is preliminary data.</text>
</comment>
<proteinExistence type="predicted"/>
<evidence type="ECO:0000313" key="1">
    <source>
        <dbReference type="EMBL" id="OAQ07978.1"/>
    </source>
</evidence>
<organism evidence="1 2">
    <name type="scientific">Ligilactobacillus aviarius</name>
    <dbReference type="NCBI Taxonomy" id="1606"/>
    <lineage>
        <taxon>Bacteria</taxon>
        <taxon>Bacillati</taxon>
        <taxon>Bacillota</taxon>
        <taxon>Bacilli</taxon>
        <taxon>Lactobacillales</taxon>
        <taxon>Lactobacillaceae</taxon>
        <taxon>Ligilactobacillus</taxon>
    </lineage>
</organism>
<sequence>MLTYKSYGNSEKPVLCLLPGAGLGAWAYNQVIPLITKNFYVIIPDVLSNFKTIDNAIYQLHELIAMEFKGKIKILAGLSLGSQIALALVAKYPAICDDLLLESCAAFPQSISKVIKPFTKLSYPLTRFNWFNKLQAMTLHLPPKMNRFYNQEVKKMSEQTLVNMLSANTAFDIQNLIPINFKGKAIIAYGTKEERLIIKSSKFLSKEFINSRIIPLKNYRHGELTLSHPDRFCQIINSFQN</sequence>
<protein>
    <recommendedName>
        <fullName evidence="3">Alpha/beta hydrolase</fullName>
    </recommendedName>
</protein>
<dbReference type="Gene3D" id="3.40.50.1820">
    <property type="entry name" value="alpha/beta hydrolase"/>
    <property type="match status" value="1"/>
</dbReference>
<accession>A0A179C3T5</accession>
<dbReference type="Proteomes" id="UP000078520">
    <property type="component" value="Unassembled WGS sequence"/>
</dbReference>
<dbReference type="InterPro" id="IPR029058">
    <property type="entry name" value="AB_hydrolase_fold"/>
</dbReference>
<evidence type="ECO:0008006" key="3">
    <source>
        <dbReference type="Google" id="ProtNLM"/>
    </source>
</evidence>
<gene>
    <name evidence="1" type="ORF">A3O14_05040</name>
</gene>
<dbReference type="AlphaFoldDB" id="A0A179C3T5"/>
<evidence type="ECO:0000313" key="2">
    <source>
        <dbReference type="Proteomes" id="UP000078520"/>
    </source>
</evidence>